<dbReference type="EMBL" id="VBPB01000120">
    <property type="protein sequence ID" value="TMQ72121.1"/>
    <property type="molecule type" value="Genomic_DNA"/>
</dbReference>
<dbReference type="InterPro" id="IPR051262">
    <property type="entry name" value="SMP-30/CGR1_Lactonase"/>
</dbReference>
<name>A0A538U890_UNCEI</name>
<dbReference type="SUPFAM" id="SSF63829">
    <property type="entry name" value="Calcium-dependent phosphotriesterase"/>
    <property type="match status" value="1"/>
</dbReference>
<dbReference type="PANTHER" id="PTHR47572">
    <property type="entry name" value="LIPOPROTEIN-RELATED"/>
    <property type="match status" value="1"/>
</dbReference>
<dbReference type="InterPro" id="IPR011042">
    <property type="entry name" value="6-blade_b-propeller_TolB-like"/>
</dbReference>
<reference evidence="1 2" key="1">
    <citation type="journal article" date="2019" name="Nat. Microbiol.">
        <title>Mediterranean grassland soil C-N compound turnover is dependent on rainfall and depth, and is mediated by genomically divergent microorganisms.</title>
        <authorList>
            <person name="Diamond S."/>
            <person name="Andeer P.F."/>
            <person name="Li Z."/>
            <person name="Crits-Christoph A."/>
            <person name="Burstein D."/>
            <person name="Anantharaman K."/>
            <person name="Lane K.R."/>
            <person name="Thomas B.C."/>
            <person name="Pan C."/>
            <person name="Northen T.R."/>
            <person name="Banfield J.F."/>
        </authorList>
    </citation>
    <scope>NUCLEOTIDE SEQUENCE [LARGE SCALE GENOMIC DNA]</scope>
    <source>
        <strain evidence="1">WS_11</strain>
    </source>
</reference>
<protein>
    <recommendedName>
        <fullName evidence="3">SMP-30/Gluconolactonase/LRE-like region domain-containing protein</fullName>
    </recommendedName>
</protein>
<accession>A0A538U890</accession>
<sequence>MLRDARRRTRGIGKARGTLSLFVTLLALPGCRKLEDQGFVLVLDDAYRASVVATSQVGFGAPDGILWHAGRFYFADEGGKAVRVWDGVAGMRTFGDSTAGFSSPEDLVMDADANVFVTDDDTGDVWKVDSAGAPHLLAGKAQGLVSSEAIALSPDGDLLVGDGATHQVMRVTKGGDVSVFLGPEYGITKPESMAFDSTGNLYIADNQDNILYLLDPQHHLHRLIDKRAGFSPETIVASGDTLYITDSKSGRVYRLPPRGPLQTLATFGGTIRNVQGITPDDRGDLFITVQSDLKRRIGFVVRLARAG</sequence>
<gene>
    <name evidence="1" type="ORF">E6K81_08325</name>
</gene>
<evidence type="ECO:0000313" key="2">
    <source>
        <dbReference type="Proteomes" id="UP000319771"/>
    </source>
</evidence>
<evidence type="ECO:0000313" key="1">
    <source>
        <dbReference type="EMBL" id="TMQ72121.1"/>
    </source>
</evidence>
<dbReference type="AlphaFoldDB" id="A0A538U890"/>
<dbReference type="PANTHER" id="PTHR47572:SF4">
    <property type="entry name" value="LACTONASE DRP35"/>
    <property type="match status" value="1"/>
</dbReference>
<evidence type="ECO:0008006" key="3">
    <source>
        <dbReference type="Google" id="ProtNLM"/>
    </source>
</evidence>
<organism evidence="1 2">
    <name type="scientific">Eiseniibacteriota bacterium</name>
    <dbReference type="NCBI Taxonomy" id="2212470"/>
    <lineage>
        <taxon>Bacteria</taxon>
        <taxon>Candidatus Eiseniibacteriota</taxon>
    </lineage>
</organism>
<comment type="caution">
    <text evidence="1">The sequence shown here is derived from an EMBL/GenBank/DDBJ whole genome shotgun (WGS) entry which is preliminary data.</text>
</comment>
<proteinExistence type="predicted"/>
<dbReference type="Proteomes" id="UP000319771">
    <property type="component" value="Unassembled WGS sequence"/>
</dbReference>
<dbReference type="Gene3D" id="2.120.10.30">
    <property type="entry name" value="TolB, C-terminal domain"/>
    <property type="match status" value="1"/>
</dbReference>